<evidence type="ECO:0000256" key="7">
    <source>
        <dbReference type="ARBA" id="ARBA00047942"/>
    </source>
</evidence>
<dbReference type="Gene3D" id="3.40.50.150">
    <property type="entry name" value="Vaccinia Virus protein VP39"/>
    <property type="match status" value="1"/>
</dbReference>
<comment type="catalytic activity">
    <reaction evidence="7">
        <text>a 2'-deoxyadenosine in DNA + S-adenosyl-L-methionine = an N(6)-methyl-2'-deoxyadenosine in DNA + S-adenosyl-L-homocysteine + H(+)</text>
        <dbReference type="Rhea" id="RHEA:15197"/>
        <dbReference type="Rhea" id="RHEA-COMP:12418"/>
        <dbReference type="Rhea" id="RHEA-COMP:12419"/>
        <dbReference type="ChEBI" id="CHEBI:15378"/>
        <dbReference type="ChEBI" id="CHEBI:57856"/>
        <dbReference type="ChEBI" id="CHEBI:59789"/>
        <dbReference type="ChEBI" id="CHEBI:90615"/>
        <dbReference type="ChEBI" id="CHEBI:90616"/>
        <dbReference type="EC" id="2.1.1.72"/>
    </reaction>
</comment>
<keyword evidence="6" id="KW-0238">DNA-binding</keyword>
<keyword evidence="2" id="KW-0489">Methyltransferase</keyword>
<dbReference type="Pfam" id="PF14338">
    <property type="entry name" value="Mrr_N"/>
    <property type="match status" value="1"/>
</dbReference>
<dbReference type="GO" id="GO:0008170">
    <property type="term" value="F:N-methyltransferase activity"/>
    <property type="evidence" value="ECO:0007669"/>
    <property type="project" value="InterPro"/>
</dbReference>
<evidence type="ECO:0000256" key="9">
    <source>
        <dbReference type="RuleBase" id="RU362026"/>
    </source>
</evidence>
<evidence type="ECO:0000256" key="1">
    <source>
        <dbReference type="ARBA" id="ARBA00010203"/>
    </source>
</evidence>
<dbReference type="SUPFAM" id="SSF53335">
    <property type="entry name" value="S-adenosyl-L-methionine-dependent methyltransferases"/>
    <property type="match status" value="1"/>
</dbReference>
<reference evidence="12 13" key="1">
    <citation type="submission" date="2019-07" db="EMBL/GenBank/DDBJ databases">
        <title>Genome sequencing of the stress-tolerant strain Azospirillum brasilense Az19.</title>
        <authorList>
            <person name="Maroniche G.A."/>
            <person name="Garcia J.E."/>
            <person name="Pagnussat L."/>
            <person name="Amenta M."/>
            <person name="Creus C.M."/>
        </authorList>
    </citation>
    <scope>NUCLEOTIDE SEQUENCE [LARGE SCALE GENOMIC DNA]</scope>
    <source>
        <strain evidence="12 13">Az19</strain>
    </source>
</reference>
<dbReference type="EC" id="2.1.1.-" evidence="9"/>
<dbReference type="GO" id="GO:0003677">
    <property type="term" value="F:DNA binding"/>
    <property type="evidence" value="ECO:0007669"/>
    <property type="project" value="UniProtKB-KW"/>
</dbReference>
<evidence type="ECO:0000256" key="2">
    <source>
        <dbReference type="ARBA" id="ARBA00022603"/>
    </source>
</evidence>
<organism evidence="12 13">
    <name type="scientific">Azospirillum argentinense</name>
    <dbReference type="NCBI Taxonomy" id="2970906"/>
    <lineage>
        <taxon>Bacteria</taxon>
        <taxon>Pseudomonadati</taxon>
        <taxon>Pseudomonadota</taxon>
        <taxon>Alphaproteobacteria</taxon>
        <taxon>Rhodospirillales</taxon>
        <taxon>Azospirillaceae</taxon>
        <taxon>Azospirillum</taxon>
    </lineage>
</organism>
<sequence>MTPKPSLQGLMQLPLLEEIDTLGGRARPGELYERLAARLDVPAPLLEETRQCADGQTYNVFRQAVRWARQTAVMQGLIHNGERGIWELADPGYAKLQKARRGITVLVYALDGGLALWGHAEDCASAIERGSLNLILTSPPYPVVNRAYGKLSVPEWLSWMSRLTALWRELLTDDGTLALNLGDVFVGGTPCLSPYVERYTLDAIDTHGMFLAGRMRWHSPTRLGHIEWTAKRRVRPRNTLEHILLLSKNPNPDWDTRRLPPEPYSQRTIDGWEAAQKRGRNRRPSGYDINEQAFAPTGDGPLPGNLIVAAGAPGNDHYSRRCRAAGVQPHPARFSEEVPKRIILLTTKPGDMVHDPMCGSNTTGKVALDLGRRFIASDVMLSYVDQSGMRFDDRPDFRRHTLPTGAVSVVT</sequence>
<keyword evidence="3" id="KW-0808">Transferase</keyword>
<feature type="domain" description="Restriction system protein Mrr-like N-terminal" evidence="11">
    <location>
        <begin position="12"/>
        <end position="97"/>
    </location>
</feature>
<comment type="caution">
    <text evidence="12">The sequence shown here is derived from an EMBL/GenBank/DDBJ whole genome shotgun (WGS) entry which is preliminary data.</text>
</comment>
<evidence type="ECO:0000259" key="10">
    <source>
        <dbReference type="Pfam" id="PF01555"/>
    </source>
</evidence>
<dbReference type="PROSITE" id="PS00093">
    <property type="entry name" value="N4_MTASE"/>
    <property type="match status" value="1"/>
</dbReference>
<name>A0A5B0KME2_9PROT</name>
<dbReference type="InterPro" id="IPR017985">
    <property type="entry name" value="MeTrfase_CN4_CS"/>
</dbReference>
<evidence type="ECO:0000313" key="12">
    <source>
        <dbReference type="EMBL" id="KAA1053762.1"/>
    </source>
</evidence>
<evidence type="ECO:0000256" key="8">
    <source>
        <dbReference type="ARBA" id="ARBA00049120"/>
    </source>
</evidence>
<evidence type="ECO:0000256" key="4">
    <source>
        <dbReference type="ARBA" id="ARBA00022691"/>
    </source>
</evidence>
<dbReference type="GO" id="GO:0015667">
    <property type="term" value="F:site-specific DNA-methyltransferase (cytosine-N4-specific) activity"/>
    <property type="evidence" value="ECO:0007669"/>
    <property type="project" value="UniProtKB-EC"/>
</dbReference>
<dbReference type="InterPro" id="IPR029063">
    <property type="entry name" value="SAM-dependent_MTases_sf"/>
</dbReference>
<dbReference type="Pfam" id="PF01555">
    <property type="entry name" value="N6_N4_Mtase"/>
    <property type="match status" value="1"/>
</dbReference>
<evidence type="ECO:0000256" key="3">
    <source>
        <dbReference type="ARBA" id="ARBA00022679"/>
    </source>
</evidence>
<gene>
    <name evidence="12" type="ORF">FH063_002344</name>
</gene>
<dbReference type="InterPro" id="IPR001091">
    <property type="entry name" value="RM_Methyltransferase"/>
</dbReference>
<protein>
    <recommendedName>
        <fullName evidence="9">Methyltransferase</fullName>
        <ecNumber evidence="9">2.1.1.-</ecNumber>
    </recommendedName>
</protein>
<feature type="domain" description="DNA methylase N-4/N-6" evidence="10">
    <location>
        <begin position="133"/>
        <end position="386"/>
    </location>
</feature>
<dbReference type="InterPro" id="IPR025745">
    <property type="entry name" value="Mrr-like_N_dom"/>
</dbReference>
<keyword evidence="4" id="KW-0949">S-adenosyl-L-methionine</keyword>
<dbReference type="Proteomes" id="UP000325333">
    <property type="component" value="Unassembled WGS sequence"/>
</dbReference>
<comment type="similarity">
    <text evidence="1">Belongs to the N(4)/N(6)-methyltransferase family. N(4) subfamily.</text>
</comment>
<dbReference type="PRINTS" id="PR00508">
    <property type="entry name" value="S21N4MTFRASE"/>
</dbReference>
<evidence type="ECO:0000256" key="5">
    <source>
        <dbReference type="ARBA" id="ARBA00022747"/>
    </source>
</evidence>
<dbReference type="EMBL" id="VEWN01000013">
    <property type="protein sequence ID" value="KAA1053762.1"/>
    <property type="molecule type" value="Genomic_DNA"/>
</dbReference>
<evidence type="ECO:0000313" key="13">
    <source>
        <dbReference type="Proteomes" id="UP000325333"/>
    </source>
</evidence>
<dbReference type="AlphaFoldDB" id="A0A5B0KME2"/>
<dbReference type="GO" id="GO:0032259">
    <property type="term" value="P:methylation"/>
    <property type="evidence" value="ECO:0007669"/>
    <property type="project" value="UniProtKB-KW"/>
</dbReference>
<dbReference type="InterPro" id="IPR002941">
    <property type="entry name" value="DNA_methylase_N4/N6"/>
</dbReference>
<accession>A0A5B0KME2</accession>
<dbReference type="GO" id="GO:0009307">
    <property type="term" value="P:DNA restriction-modification system"/>
    <property type="evidence" value="ECO:0007669"/>
    <property type="project" value="UniProtKB-KW"/>
</dbReference>
<evidence type="ECO:0000259" key="11">
    <source>
        <dbReference type="Pfam" id="PF14338"/>
    </source>
</evidence>
<proteinExistence type="inferred from homology"/>
<keyword evidence="5" id="KW-0680">Restriction system</keyword>
<dbReference type="GO" id="GO:0009007">
    <property type="term" value="F:site-specific DNA-methyltransferase (adenine-specific) activity"/>
    <property type="evidence" value="ECO:0007669"/>
    <property type="project" value="UniProtKB-EC"/>
</dbReference>
<evidence type="ECO:0000256" key="6">
    <source>
        <dbReference type="ARBA" id="ARBA00023125"/>
    </source>
</evidence>
<comment type="catalytic activity">
    <reaction evidence="8">
        <text>a 2'-deoxycytidine in DNA + S-adenosyl-L-methionine = an N(4)-methyl-2'-deoxycytidine in DNA + S-adenosyl-L-homocysteine + H(+)</text>
        <dbReference type="Rhea" id="RHEA:16857"/>
        <dbReference type="Rhea" id="RHEA-COMP:11369"/>
        <dbReference type="Rhea" id="RHEA-COMP:13674"/>
        <dbReference type="ChEBI" id="CHEBI:15378"/>
        <dbReference type="ChEBI" id="CHEBI:57856"/>
        <dbReference type="ChEBI" id="CHEBI:59789"/>
        <dbReference type="ChEBI" id="CHEBI:85452"/>
        <dbReference type="ChEBI" id="CHEBI:137933"/>
        <dbReference type="EC" id="2.1.1.113"/>
    </reaction>
</comment>